<dbReference type="Proteomes" id="UP001162162">
    <property type="component" value="Unassembled WGS sequence"/>
</dbReference>
<dbReference type="AlphaFoldDB" id="A0AAV8Y7M5"/>
<sequence>MVLGGIKESQKKDSTEISELAKNSPLAGSFQIWSRMWGQFLILAVSSIFTLLNKDHRDHKVDTQGHMEVNMAHSREDMYNNTDLLRARKHRLEAYKEHNMDHKDKVDMEDRGTLLRERSKE</sequence>
<reference evidence="2" key="1">
    <citation type="journal article" date="2023" name="Insect Mol. Biol.">
        <title>Genome sequencing provides insights into the evolution of gene families encoding plant cell wall-degrading enzymes in longhorned beetles.</title>
        <authorList>
            <person name="Shin N.R."/>
            <person name="Okamura Y."/>
            <person name="Kirsch R."/>
            <person name="Pauchet Y."/>
        </authorList>
    </citation>
    <scope>NUCLEOTIDE SEQUENCE</scope>
    <source>
        <strain evidence="2">AMC_N1</strain>
    </source>
</reference>
<evidence type="ECO:0000256" key="1">
    <source>
        <dbReference type="SAM" id="MobiDB-lite"/>
    </source>
</evidence>
<evidence type="ECO:0000313" key="2">
    <source>
        <dbReference type="EMBL" id="KAJ8946831.1"/>
    </source>
</evidence>
<keyword evidence="3" id="KW-1185">Reference proteome</keyword>
<proteinExistence type="predicted"/>
<organism evidence="2 3">
    <name type="scientific">Aromia moschata</name>
    <dbReference type="NCBI Taxonomy" id="1265417"/>
    <lineage>
        <taxon>Eukaryota</taxon>
        <taxon>Metazoa</taxon>
        <taxon>Ecdysozoa</taxon>
        <taxon>Arthropoda</taxon>
        <taxon>Hexapoda</taxon>
        <taxon>Insecta</taxon>
        <taxon>Pterygota</taxon>
        <taxon>Neoptera</taxon>
        <taxon>Endopterygota</taxon>
        <taxon>Coleoptera</taxon>
        <taxon>Polyphaga</taxon>
        <taxon>Cucujiformia</taxon>
        <taxon>Chrysomeloidea</taxon>
        <taxon>Cerambycidae</taxon>
        <taxon>Cerambycinae</taxon>
        <taxon>Callichromatini</taxon>
        <taxon>Aromia</taxon>
    </lineage>
</organism>
<accession>A0AAV8Y7M5</accession>
<gene>
    <name evidence="2" type="ORF">NQ318_002111</name>
</gene>
<name>A0AAV8Y7M5_9CUCU</name>
<protein>
    <submittedName>
        <fullName evidence="2">Uncharacterized protein</fullName>
    </submittedName>
</protein>
<evidence type="ECO:0000313" key="3">
    <source>
        <dbReference type="Proteomes" id="UP001162162"/>
    </source>
</evidence>
<feature type="region of interest" description="Disordered" evidence="1">
    <location>
        <begin position="95"/>
        <end position="121"/>
    </location>
</feature>
<comment type="caution">
    <text evidence="2">The sequence shown here is derived from an EMBL/GenBank/DDBJ whole genome shotgun (WGS) entry which is preliminary data.</text>
</comment>
<dbReference type="EMBL" id="JAPWTK010000175">
    <property type="protein sequence ID" value="KAJ8946831.1"/>
    <property type="molecule type" value="Genomic_DNA"/>
</dbReference>